<feature type="signal peptide" evidence="1">
    <location>
        <begin position="1"/>
        <end position="30"/>
    </location>
</feature>
<evidence type="ECO:0000313" key="2">
    <source>
        <dbReference type="EMBL" id="MBO0513917.1"/>
    </source>
</evidence>
<evidence type="ECO:0000256" key="1">
    <source>
        <dbReference type="SAM" id="SignalP"/>
    </source>
</evidence>
<feature type="chain" id="PRO_5037129831" description="ATP-binding protein" evidence="1">
    <location>
        <begin position="31"/>
        <end position="130"/>
    </location>
</feature>
<sequence>MRISPKAGYLVSSAVCGALVLGAAGPAAYAAVSDAPAHSATASVVPVPGADALAGQTALLGNAAGVLKPVTDLIDAVLKAPDGKLPAADADTLAASVKEALAKVTAAAPAAPAVPAVPAAPAVPAVPAVP</sequence>
<dbReference type="Proteomes" id="UP000664167">
    <property type="component" value="Unassembled WGS sequence"/>
</dbReference>
<keyword evidence="3" id="KW-1185">Reference proteome</keyword>
<keyword evidence="1" id="KW-0732">Signal</keyword>
<accession>A0A939JIQ2</accession>
<evidence type="ECO:0000313" key="3">
    <source>
        <dbReference type="Proteomes" id="UP000664167"/>
    </source>
</evidence>
<organism evidence="2 3">
    <name type="scientific">Streptomyces beijiangensis</name>
    <dbReference type="NCBI Taxonomy" id="163361"/>
    <lineage>
        <taxon>Bacteria</taxon>
        <taxon>Bacillati</taxon>
        <taxon>Actinomycetota</taxon>
        <taxon>Actinomycetes</taxon>
        <taxon>Kitasatosporales</taxon>
        <taxon>Streptomycetaceae</taxon>
        <taxon>Streptomyces</taxon>
    </lineage>
</organism>
<feature type="non-terminal residue" evidence="2">
    <location>
        <position position="130"/>
    </location>
</feature>
<comment type="caution">
    <text evidence="2">The sequence shown here is derived from an EMBL/GenBank/DDBJ whole genome shotgun (WGS) entry which is preliminary data.</text>
</comment>
<evidence type="ECO:0008006" key="4">
    <source>
        <dbReference type="Google" id="ProtNLM"/>
    </source>
</evidence>
<reference evidence="2" key="1">
    <citation type="submission" date="2021-03" db="EMBL/GenBank/DDBJ databases">
        <title>Streptomyces poriferae sp. nov., a novel marine sponge-derived Actinobacteria species with anti-MRSA activity.</title>
        <authorList>
            <person name="Sandoval-Powers M."/>
            <person name="Kralova S."/>
            <person name="Nguyen G.-S."/>
            <person name="Fawwal D."/>
            <person name="Degnes K."/>
            <person name="Klinkenberg G."/>
            <person name="Sletta H."/>
            <person name="Wentzel A."/>
            <person name="Liles M.R."/>
        </authorList>
    </citation>
    <scope>NUCLEOTIDE SEQUENCE</scope>
    <source>
        <strain evidence="2">DSM 41794</strain>
    </source>
</reference>
<dbReference type="AlphaFoldDB" id="A0A939JIQ2"/>
<proteinExistence type="predicted"/>
<gene>
    <name evidence="2" type="ORF">J0695_19240</name>
</gene>
<name>A0A939JIQ2_9ACTN</name>
<protein>
    <recommendedName>
        <fullName evidence="4">ATP-binding protein</fullName>
    </recommendedName>
</protein>
<dbReference type="EMBL" id="JAFLRJ010000172">
    <property type="protein sequence ID" value="MBO0513917.1"/>
    <property type="molecule type" value="Genomic_DNA"/>
</dbReference>